<reference evidence="8 9" key="1">
    <citation type="submission" date="2016-11" db="EMBL/GenBank/DDBJ databases">
        <authorList>
            <person name="Jaros S."/>
            <person name="Januszkiewicz K."/>
            <person name="Wedrychowicz H."/>
        </authorList>
    </citation>
    <scope>NUCLEOTIDE SEQUENCE [LARGE SCALE GENOMIC DNA]</scope>
    <source>
        <strain evidence="8 9">DSM 24574</strain>
    </source>
</reference>
<accession>A0A1M5MCZ8</accession>
<dbReference type="Gene3D" id="3.90.550.10">
    <property type="entry name" value="Spore Coat Polysaccharide Biosynthesis Protein SpsA, Chain A"/>
    <property type="match status" value="1"/>
</dbReference>
<comment type="subcellular location">
    <subcellularLocation>
        <location evidence="1">Cell membrane</location>
    </subcellularLocation>
</comment>
<evidence type="ECO:0000256" key="1">
    <source>
        <dbReference type="ARBA" id="ARBA00004236"/>
    </source>
</evidence>
<keyword evidence="2" id="KW-1003">Cell membrane</keyword>
<dbReference type="Pfam" id="PF00535">
    <property type="entry name" value="Glycos_transf_2"/>
    <property type="match status" value="1"/>
</dbReference>
<evidence type="ECO:0000313" key="8">
    <source>
        <dbReference type="EMBL" id="SHG75264.1"/>
    </source>
</evidence>
<dbReference type="GO" id="GO:0005886">
    <property type="term" value="C:plasma membrane"/>
    <property type="evidence" value="ECO:0007669"/>
    <property type="project" value="UniProtKB-SubCell"/>
</dbReference>
<name>A0A1M5MCZ8_9BACT</name>
<feature type="domain" description="Glycosyltransferase 2-like" evidence="7">
    <location>
        <begin position="40"/>
        <end position="203"/>
    </location>
</feature>
<keyword evidence="4 8" id="KW-0808">Transferase</keyword>
<feature type="transmembrane region" description="Helical" evidence="6">
    <location>
        <begin position="339"/>
        <end position="357"/>
    </location>
</feature>
<dbReference type="GO" id="GO:0016757">
    <property type="term" value="F:glycosyltransferase activity"/>
    <property type="evidence" value="ECO:0007669"/>
    <property type="project" value="UniProtKB-KW"/>
</dbReference>
<evidence type="ECO:0000256" key="6">
    <source>
        <dbReference type="SAM" id="Phobius"/>
    </source>
</evidence>
<dbReference type="Proteomes" id="UP000184212">
    <property type="component" value="Unassembled WGS sequence"/>
</dbReference>
<dbReference type="STRING" id="947013.SAMN04488109_1687"/>
<keyword evidence="3" id="KW-0328">Glycosyltransferase</keyword>
<evidence type="ECO:0000256" key="4">
    <source>
        <dbReference type="ARBA" id="ARBA00022679"/>
    </source>
</evidence>
<evidence type="ECO:0000313" key="9">
    <source>
        <dbReference type="Proteomes" id="UP000184212"/>
    </source>
</evidence>
<evidence type="ECO:0000256" key="3">
    <source>
        <dbReference type="ARBA" id="ARBA00022676"/>
    </source>
</evidence>
<dbReference type="InterPro" id="IPR001173">
    <property type="entry name" value="Glyco_trans_2-like"/>
</dbReference>
<feature type="transmembrane region" description="Helical" evidence="6">
    <location>
        <begin position="6"/>
        <end position="23"/>
    </location>
</feature>
<protein>
    <submittedName>
        <fullName evidence="8">Glycosyltransferase, catalytic subunit of cellulose synthase and poly-beta-1,6-N-acetylglucosamine synthase</fullName>
    </submittedName>
</protein>
<dbReference type="AlphaFoldDB" id="A0A1M5MCZ8"/>
<sequence length="377" mass="41792">MTTVTILFFALYFILVIVLFVGWKKAVAQKPGVPSGLRATVVVPARHEAQNIARLLEDLKRQTHPLYEVIVVDDHSEDNTADIVRQHLPEHPHLRLVSSAGTGKKAALTQGVQLAQGAVIITTDADCRVPAEWIATLLSCFEKDAVQMVFGGVAITGKDYFSTLQSLEFTSLIGSGAATMALGVPTMCNGANLAFRKDAFEAVGGYEGNWHIPSGDDEFLLRKIAQHFPGGIAFSGDERTVVTTAPSPTLRNFIHQRIRWAGKWRHHQSFVSKALALFVAAFQALVFVLPIMVVMQRIDAGVALGLWVGKAALEYFFLRSISHILRLSWNWPAFLSLQLLYPLYILSIGVFSNFHTFEWKGRKLKSLTISHNEVKHF</sequence>
<dbReference type="PANTHER" id="PTHR43646:SF2">
    <property type="entry name" value="GLYCOSYLTRANSFERASE 2-LIKE DOMAIN-CONTAINING PROTEIN"/>
    <property type="match status" value="1"/>
</dbReference>
<proteinExistence type="predicted"/>
<keyword evidence="6" id="KW-1133">Transmembrane helix</keyword>
<evidence type="ECO:0000256" key="2">
    <source>
        <dbReference type="ARBA" id="ARBA00022475"/>
    </source>
</evidence>
<keyword evidence="6" id="KW-0812">Transmembrane</keyword>
<dbReference type="EMBL" id="FQWQ01000001">
    <property type="protein sequence ID" value="SHG75264.1"/>
    <property type="molecule type" value="Genomic_DNA"/>
</dbReference>
<dbReference type="InterPro" id="IPR029044">
    <property type="entry name" value="Nucleotide-diphossugar_trans"/>
</dbReference>
<gene>
    <name evidence="8" type="ORF">SAMN04488109_1687</name>
</gene>
<keyword evidence="9" id="KW-1185">Reference proteome</keyword>
<keyword evidence="5 6" id="KW-0472">Membrane</keyword>
<dbReference type="PANTHER" id="PTHR43646">
    <property type="entry name" value="GLYCOSYLTRANSFERASE"/>
    <property type="match status" value="1"/>
</dbReference>
<dbReference type="OrthoDB" id="9805625at2"/>
<dbReference type="SUPFAM" id="SSF53448">
    <property type="entry name" value="Nucleotide-diphospho-sugar transferases"/>
    <property type="match status" value="1"/>
</dbReference>
<dbReference type="RefSeq" id="WP_073132718.1">
    <property type="nucleotide sequence ID" value="NZ_FQWQ01000001.1"/>
</dbReference>
<organism evidence="8 9">
    <name type="scientific">Chryseolinea serpens</name>
    <dbReference type="NCBI Taxonomy" id="947013"/>
    <lineage>
        <taxon>Bacteria</taxon>
        <taxon>Pseudomonadati</taxon>
        <taxon>Bacteroidota</taxon>
        <taxon>Cytophagia</taxon>
        <taxon>Cytophagales</taxon>
        <taxon>Fulvivirgaceae</taxon>
        <taxon>Chryseolinea</taxon>
    </lineage>
</organism>
<evidence type="ECO:0000259" key="7">
    <source>
        <dbReference type="Pfam" id="PF00535"/>
    </source>
</evidence>
<feature type="transmembrane region" description="Helical" evidence="6">
    <location>
        <begin position="274"/>
        <end position="294"/>
    </location>
</feature>
<evidence type="ECO:0000256" key="5">
    <source>
        <dbReference type="ARBA" id="ARBA00023136"/>
    </source>
</evidence>